<dbReference type="SMART" id="SM00355">
    <property type="entry name" value="ZnF_C2H2"/>
    <property type="match status" value="3"/>
</dbReference>
<reference evidence="7" key="1">
    <citation type="journal article" date="2010" name="Science">
        <title>Plasticity of animal genome architecture unmasked by rapid evolution of a pelagic tunicate.</title>
        <authorList>
            <person name="Denoeud F."/>
            <person name="Henriet S."/>
            <person name="Mungpakdee S."/>
            <person name="Aury J.M."/>
            <person name="Da Silva C."/>
            <person name="Brinkmann H."/>
            <person name="Mikhaleva J."/>
            <person name="Olsen L.C."/>
            <person name="Jubin C."/>
            <person name="Canestro C."/>
            <person name="Bouquet J.M."/>
            <person name="Danks G."/>
            <person name="Poulain J."/>
            <person name="Campsteijn C."/>
            <person name="Adamski M."/>
            <person name="Cross I."/>
            <person name="Yadetie F."/>
            <person name="Muffato M."/>
            <person name="Louis A."/>
            <person name="Butcher S."/>
            <person name="Tsagkogeorga G."/>
            <person name="Konrad A."/>
            <person name="Singh S."/>
            <person name="Jensen M.F."/>
            <person name="Cong E.H."/>
            <person name="Eikeseth-Otteraa H."/>
            <person name="Noel B."/>
            <person name="Anthouard V."/>
            <person name="Porcel B.M."/>
            <person name="Kachouri-Lafond R."/>
            <person name="Nishino A."/>
            <person name="Ugolini M."/>
            <person name="Chourrout P."/>
            <person name="Nishida H."/>
            <person name="Aasland R."/>
            <person name="Huzurbazar S."/>
            <person name="Westhof E."/>
            <person name="Delsuc F."/>
            <person name="Lehrach H."/>
            <person name="Reinhardt R."/>
            <person name="Weissenbach J."/>
            <person name="Roy S.W."/>
            <person name="Artiguenave F."/>
            <person name="Postlethwait J.H."/>
            <person name="Manak J.R."/>
            <person name="Thompson E.M."/>
            <person name="Jaillon O."/>
            <person name="Du Pasquier L."/>
            <person name="Boudinot P."/>
            <person name="Liberles D.A."/>
            <person name="Volff J.N."/>
            <person name="Philippe H."/>
            <person name="Lenhard B."/>
            <person name="Roest Crollius H."/>
            <person name="Wincker P."/>
            <person name="Chourrout D."/>
        </authorList>
    </citation>
    <scope>NUCLEOTIDE SEQUENCE [LARGE SCALE GENOMIC DNA]</scope>
</reference>
<accession>E4Z437</accession>
<feature type="compositionally biased region" description="Basic residues" evidence="5">
    <location>
        <begin position="231"/>
        <end position="241"/>
    </location>
</feature>
<evidence type="ECO:0000256" key="1">
    <source>
        <dbReference type="ARBA" id="ARBA00022723"/>
    </source>
</evidence>
<feature type="compositionally biased region" description="Polar residues" evidence="5">
    <location>
        <begin position="292"/>
        <end position="302"/>
    </location>
</feature>
<dbReference type="AlphaFoldDB" id="E4Z437"/>
<dbReference type="GO" id="GO:0008270">
    <property type="term" value="F:zinc ion binding"/>
    <property type="evidence" value="ECO:0007669"/>
    <property type="project" value="UniProtKB-KW"/>
</dbReference>
<keyword evidence="3" id="KW-0863">Zinc-finger</keyword>
<evidence type="ECO:0000256" key="2">
    <source>
        <dbReference type="ARBA" id="ARBA00022737"/>
    </source>
</evidence>
<feature type="region of interest" description="Disordered" evidence="5">
    <location>
        <begin position="218"/>
        <end position="248"/>
    </location>
</feature>
<dbReference type="Gene3D" id="3.30.160.60">
    <property type="entry name" value="Classic Zinc Finger"/>
    <property type="match status" value="1"/>
</dbReference>
<dbReference type="PANTHER" id="PTHR24408:SF58">
    <property type="entry name" value="TRANSCRIPTION FACTOR (TFIIIA), PUTATIVE (AFU_ORTHOLOGUE AFUA_1G05150)-RELATED"/>
    <property type="match status" value="1"/>
</dbReference>
<dbReference type="EMBL" id="FN657186">
    <property type="protein sequence ID" value="CBY42465.1"/>
    <property type="molecule type" value="Genomic_DNA"/>
</dbReference>
<gene>
    <name evidence="7" type="ORF">GSOID_T00026160001</name>
</gene>
<dbReference type="GO" id="GO:0005634">
    <property type="term" value="C:nucleus"/>
    <property type="evidence" value="ECO:0007669"/>
    <property type="project" value="TreeGrafter"/>
</dbReference>
<evidence type="ECO:0000256" key="4">
    <source>
        <dbReference type="ARBA" id="ARBA00022833"/>
    </source>
</evidence>
<feature type="domain" description="C2H2-type" evidence="6">
    <location>
        <begin position="44"/>
        <end position="66"/>
    </location>
</feature>
<protein>
    <recommendedName>
        <fullName evidence="6">C2H2-type domain-containing protein</fullName>
    </recommendedName>
</protein>
<name>E4Z437_OIKDI</name>
<proteinExistence type="predicted"/>
<keyword evidence="2" id="KW-0677">Repeat</keyword>
<dbReference type="GO" id="GO:0000981">
    <property type="term" value="F:DNA-binding transcription factor activity, RNA polymerase II-specific"/>
    <property type="evidence" value="ECO:0007669"/>
    <property type="project" value="TreeGrafter"/>
</dbReference>
<keyword evidence="4" id="KW-0862">Zinc</keyword>
<evidence type="ECO:0000259" key="6">
    <source>
        <dbReference type="SMART" id="SM00355"/>
    </source>
</evidence>
<keyword evidence="1" id="KW-0479">Metal-binding</keyword>
<evidence type="ECO:0000256" key="3">
    <source>
        <dbReference type="ARBA" id="ARBA00022771"/>
    </source>
</evidence>
<dbReference type="Pfam" id="PF00096">
    <property type="entry name" value="zf-C2H2"/>
    <property type="match status" value="1"/>
</dbReference>
<feature type="domain" description="C2H2-type" evidence="6">
    <location>
        <begin position="74"/>
        <end position="97"/>
    </location>
</feature>
<dbReference type="GO" id="GO:0043565">
    <property type="term" value="F:sequence-specific DNA binding"/>
    <property type="evidence" value="ECO:0007669"/>
    <property type="project" value="TreeGrafter"/>
</dbReference>
<organism evidence="7">
    <name type="scientific">Oikopleura dioica</name>
    <name type="common">Tunicate</name>
    <dbReference type="NCBI Taxonomy" id="34765"/>
    <lineage>
        <taxon>Eukaryota</taxon>
        <taxon>Metazoa</taxon>
        <taxon>Chordata</taxon>
        <taxon>Tunicata</taxon>
        <taxon>Appendicularia</taxon>
        <taxon>Copelata</taxon>
        <taxon>Oikopleuridae</taxon>
        <taxon>Oikopleura</taxon>
    </lineage>
</organism>
<evidence type="ECO:0000313" key="7">
    <source>
        <dbReference type="EMBL" id="CBY42465.1"/>
    </source>
</evidence>
<sequence length="345" mass="39344">MCQNIKTAPLDKNTKYAKSFSECGKRFATRIGLQENMCERLDKTECDVCHTVLPNICAYQAHCRNHNDMGGNSFVCPECGENFGSDELEFRKHIKLHCAHTSKIQGFRCPVSAFQKITVLKSFKNTRKVFSHAEHLRAHWQNHCLIKFHKCSQMFLSGPEKYPKSPARKTPKDQYALQIDIPEYKTPAAELESALEFARTNYLNSKNGNVDNHNKIFTDEELSDEEESLPKRGRRKDRWRARSPDPIPGTPRRTYICSICGFSSSVLAKLQRHIKNSHNVSHVTADMIRTKVSQTPALTASQSREKETPKLPPMGGNVLMTPQGPIPMRNMRKEPTQEELVNKKS</sequence>
<dbReference type="Proteomes" id="UP000011014">
    <property type="component" value="Unassembled WGS sequence"/>
</dbReference>
<feature type="domain" description="C2H2-type" evidence="6">
    <location>
        <begin position="255"/>
        <end position="278"/>
    </location>
</feature>
<dbReference type="PANTHER" id="PTHR24408">
    <property type="entry name" value="ZINC FINGER PROTEIN"/>
    <property type="match status" value="1"/>
</dbReference>
<feature type="region of interest" description="Disordered" evidence="5">
    <location>
        <begin position="292"/>
        <end position="345"/>
    </location>
</feature>
<dbReference type="InterPro" id="IPR013087">
    <property type="entry name" value="Znf_C2H2_type"/>
</dbReference>
<evidence type="ECO:0000256" key="5">
    <source>
        <dbReference type="SAM" id="MobiDB-lite"/>
    </source>
</evidence>
<feature type="compositionally biased region" description="Basic and acidic residues" evidence="5">
    <location>
        <begin position="331"/>
        <end position="345"/>
    </location>
</feature>